<keyword evidence="6" id="KW-0226">DNA condensation</keyword>
<protein>
    <submittedName>
        <fullName evidence="10">Condensin complex subunit 3 like</fullName>
    </submittedName>
</protein>
<dbReference type="Proteomes" id="UP000241394">
    <property type="component" value="Chromosome LG5"/>
</dbReference>
<keyword evidence="5" id="KW-0498">Mitosis</keyword>
<dbReference type="Gramene" id="PSS30054">
    <property type="protein sequence ID" value="PSS30054"/>
    <property type="gene ID" value="CEY00_Acc05366"/>
</dbReference>
<feature type="region of interest" description="Disordered" evidence="8">
    <location>
        <begin position="943"/>
        <end position="1033"/>
    </location>
</feature>
<evidence type="ECO:0000313" key="10">
    <source>
        <dbReference type="EMBL" id="PSS30054.1"/>
    </source>
</evidence>
<reference evidence="10 11" key="1">
    <citation type="submission" date="2017-07" db="EMBL/GenBank/DDBJ databases">
        <title>An improved, manually edited Actinidia chinensis var. chinensis (kiwifruit) genome highlights the challenges associated with draft genomes and gene prediction in plants.</title>
        <authorList>
            <person name="Pilkington S."/>
            <person name="Crowhurst R."/>
            <person name="Hilario E."/>
            <person name="Nardozza S."/>
            <person name="Fraser L."/>
            <person name="Peng Y."/>
            <person name="Gunaseelan K."/>
            <person name="Simpson R."/>
            <person name="Tahir J."/>
            <person name="Deroles S."/>
            <person name="Templeton K."/>
            <person name="Luo Z."/>
            <person name="Davy M."/>
            <person name="Cheng C."/>
            <person name="Mcneilage M."/>
            <person name="Scaglione D."/>
            <person name="Liu Y."/>
            <person name="Zhang Q."/>
            <person name="Datson P."/>
            <person name="De Silva N."/>
            <person name="Gardiner S."/>
            <person name="Bassett H."/>
            <person name="Chagne D."/>
            <person name="Mccallum J."/>
            <person name="Dzierzon H."/>
            <person name="Deng C."/>
            <person name="Wang Y.-Y."/>
            <person name="Barron N."/>
            <person name="Manako K."/>
            <person name="Bowen J."/>
            <person name="Foster T."/>
            <person name="Erridge Z."/>
            <person name="Tiffin H."/>
            <person name="Waite C."/>
            <person name="Davies K."/>
            <person name="Grierson E."/>
            <person name="Laing W."/>
            <person name="Kirk R."/>
            <person name="Chen X."/>
            <person name="Wood M."/>
            <person name="Montefiori M."/>
            <person name="Brummell D."/>
            <person name="Schwinn K."/>
            <person name="Catanach A."/>
            <person name="Fullerton C."/>
            <person name="Li D."/>
            <person name="Meiyalaghan S."/>
            <person name="Nieuwenhuizen N."/>
            <person name="Read N."/>
            <person name="Prakash R."/>
            <person name="Hunter D."/>
            <person name="Zhang H."/>
            <person name="Mckenzie M."/>
            <person name="Knabel M."/>
            <person name="Harris A."/>
            <person name="Allan A."/>
            <person name="Chen A."/>
            <person name="Janssen B."/>
            <person name="Plunkett B."/>
            <person name="Dwamena C."/>
            <person name="Voogd C."/>
            <person name="Leif D."/>
            <person name="Lafferty D."/>
            <person name="Souleyre E."/>
            <person name="Varkonyi-Gasic E."/>
            <person name="Gambi F."/>
            <person name="Hanley J."/>
            <person name="Yao J.-L."/>
            <person name="Cheung J."/>
            <person name="David K."/>
            <person name="Warren B."/>
            <person name="Marsh K."/>
            <person name="Snowden K."/>
            <person name="Lin-Wang K."/>
            <person name="Brian L."/>
            <person name="Martinez-Sanchez M."/>
            <person name="Wang M."/>
            <person name="Ileperuma N."/>
            <person name="Macnee N."/>
            <person name="Campin R."/>
            <person name="Mcatee P."/>
            <person name="Drummond R."/>
            <person name="Espley R."/>
            <person name="Ireland H."/>
            <person name="Wu R."/>
            <person name="Atkinson R."/>
            <person name="Karunairetnam S."/>
            <person name="Bulley S."/>
            <person name="Chunkath S."/>
            <person name="Hanley Z."/>
            <person name="Storey R."/>
            <person name="Thrimawithana A."/>
            <person name="Thomson S."/>
            <person name="David C."/>
            <person name="Testolin R."/>
        </authorList>
    </citation>
    <scope>NUCLEOTIDE SEQUENCE [LARGE SCALE GENOMIC DNA]</scope>
    <source>
        <strain evidence="11">cv. Red5</strain>
        <tissue evidence="10">Young leaf</tissue>
    </source>
</reference>
<dbReference type="OrthoDB" id="27187at2759"/>
<evidence type="ECO:0000256" key="2">
    <source>
        <dbReference type="ARBA" id="ARBA00006533"/>
    </source>
</evidence>
<evidence type="ECO:0000256" key="8">
    <source>
        <dbReference type="SAM" id="MobiDB-lite"/>
    </source>
</evidence>
<accession>A0A2R6RJ63</accession>
<evidence type="ECO:0000256" key="6">
    <source>
        <dbReference type="ARBA" id="ARBA00023067"/>
    </source>
</evidence>
<evidence type="ECO:0000259" key="9">
    <source>
        <dbReference type="Pfam" id="PF12719"/>
    </source>
</evidence>
<gene>
    <name evidence="10" type="ORF">CEY00_Acc05366</name>
</gene>
<evidence type="ECO:0000256" key="3">
    <source>
        <dbReference type="ARBA" id="ARBA00022454"/>
    </source>
</evidence>
<feature type="compositionally biased region" description="Acidic residues" evidence="8">
    <location>
        <begin position="1015"/>
        <end position="1033"/>
    </location>
</feature>
<dbReference type="EMBL" id="NKQK01000005">
    <property type="protein sequence ID" value="PSS30054.1"/>
    <property type="molecule type" value="Genomic_DNA"/>
</dbReference>
<comment type="subcellular location">
    <subcellularLocation>
        <location evidence="1">Chromosome</location>
    </subcellularLocation>
</comment>
<dbReference type="PANTHER" id="PTHR14418:SF5">
    <property type="entry name" value="CONDENSIN COMPLEX SUBUNIT 3"/>
    <property type="match status" value="1"/>
</dbReference>
<evidence type="ECO:0000256" key="5">
    <source>
        <dbReference type="ARBA" id="ARBA00022776"/>
    </source>
</evidence>
<keyword evidence="3" id="KW-0158">Chromosome</keyword>
<proteinExistence type="inferred from homology"/>
<comment type="caution">
    <text evidence="10">The sequence shown here is derived from an EMBL/GenBank/DDBJ whole genome shotgun (WGS) entry which is preliminary data.</text>
</comment>
<organism evidence="10 11">
    <name type="scientific">Actinidia chinensis var. chinensis</name>
    <name type="common">Chinese soft-hair kiwi</name>
    <dbReference type="NCBI Taxonomy" id="1590841"/>
    <lineage>
        <taxon>Eukaryota</taxon>
        <taxon>Viridiplantae</taxon>
        <taxon>Streptophyta</taxon>
        <taxon>Embryophyta</taxon>
        <taxon>Tracheophyta</taxon>
        <taxon>Spermatophyta</taxon>
        <taxon>Magnoliopsida</taxon>
        <taxon>eudicotyledons</taxon>
        <taxon>Gunneridae</taxon>
        <taxon>Pentapetalae</taxon>
        <taxon>asterids</taxon>
        <taxon>Ericales</taxon>
        <taxon>Actinidiaceae</taxon>
        <taxon>Actinidia</taxon>
    </lineage>
</organism>
<feature type="compositionally biased region" description="Polar residues" evidence="8">
    <location>
        <begin position="977"/>
        <end position="1011"/>
    </location>
</feature>
<dbReference type="InterPro" id="IPR011989">
    <property type="entry name" value="ARM-like"/>
</dbReference>
<keyword evidence="7" id="KW-0131">Cell cycle</keyword>
<reference evidence="11" key="2">
    <citation type="journal article" date="2018" name="BMC Genomics">
        <title>A manually annotated Actinidia chinensis var. chinensis (kiwifruit) genome highlights the challenges associated with draft genomes and gene prediction in plants.</title>
        <authorList>
            <person name="Pilkington S.M."/>
            <person name="Crowhurst R."/>
            <person name="Hilario E."/>
            <person name="Nardozza S."/>
            <person name="Fraser L."/>
            <person name="Peng Y."/>
            <person name="Gunaseelan K."/>
            <person name="Simpson R."/>
            <person name="Tahir J."/>
            <person name="Deroles S.C."/>
            <person name="Templeton K."/>
            <person name="Luo Z."/>
            <person name="Davy M."/>
            <person name="Cheng C."/>
            <person name="McNeilage M."/>
            <person name="Scaglione D."/>
            <person name="Liu Y."/>
            <person name="Zhang Q."/>
            <person name="Datson P."/>
            <person name="De Silva N."/>
            <person name="Gardiner S.E."/>
            <person name="Bassett H."/>
            <person name="Chagne D."/>
            <person name="McCallum J."/>
            <person name="Dzierzon H."/>
            <person name="Deng C."/>
            <person name="Wang Y.Y."/>
            <person name="Barron L."/>
            <person name="Manako K."/>
            <person name="Bowen J."/>
            <person name="Foster T.M."/>
            <person name="Erridge Z.A."/>
            <person name="Tiffin H."/>
            <person name="Waite C.N."/>
            <person name="Davies K.M."/>
            <person name="Grierson E.P."/>
            <person name="Laing W.A."/>
            <person name="Kirk R."/>
            <person name="Chen X."/>
            <person name="Wood M."/>
            <person name="Montefiori M."/>
            <person name="Brummell D.A."/>
            <person name="Schwinn K.E."/>
            <person name="Catanach A."/>
            <person name="Fullerton C."/>
            <person name="Li D."/>
            <person name="Meiyalaghan S."/>
            <person name="Nieuwenhuizen N."/>
            <person name="Read N."/>
            <person name="Prakash R."/>
            <person name="Hunter D."/>
            <person name="Zhang H."/>
            <person name="McKenzie M."/>
            <person name="Knabel M."/>
            <person name="Harris A."/>
            <person name="Allan A.C."/>
            <person name="Gleave A."/>
            <person name="Chen A."/>
            <person name="Janssen B.J."/>
            <person name="Plunkett B."/>
            <person name="Ampomah-Dwamena C."/>
            <person name="Voogd C."/>
            <person name="Leif D."/>
            <person name="Lafferty D."/>
            <person name="Souleyre E.J.F."/>
            <person name="Varkonyi-Gasic E."/>
            <person name="Gambi F."/>
            <person name="Hanley J."/>
            <person name="Yao J.L."/>
            <person name="Cheung J."/>
            <person name="David K.M."/>
            <person name="Warren B."/>
            <person name="Marsh K."/>
            <person name="Snowden K.C."/>
            <person name="Lin-Wang K."/>
            <person name="Brian L."/>
            <person name="Martinez-Sanchez M."/>
            <person name="Wang M."/>
            <person name="Ileperuma N."/>
            <person name="Macnee N."/>
            <person name="Campin R."/>
            <person name="McAtee P."/>
            <person name="Drummond R.S.M."/>
            <person name="Espley R.V."/>
            <person name="Ireland H.S."/>
            <person name="Wu R."/>
            <person name="Atkinson R.G."/>
            <person name="Karunairetnam S."/>
            <person name="Bulley S."/>
            <person name="Chunkath S."/>
            <person name="Hanley Z."/>
            <person name="Storey R."/>
            <person name="Thrimawithana A.H."/>
            <person name="Thomson S."/>
            <person name="David C."/>
            <person name="Testolin R."/>
            <person name="Huang H."/>
            <person name="Hellens R.P."/>
            <person name="Schaffer R.J."/>
        </authorList>
    </citation>
    <scope>NUCLEOTIDE SEQUENCE [LARGE SCALE GENOMIC DNA]</scope>
    <source>
        <strain evidence="11">cv. Red5</strain>
    </source>
</reference>
<dbReference type="GO" id="GO:0000793">
    <property type="term" value="C:condensed chromosome"/>
    <property type="evidence" value="ECO:0007669"/>
    <property type="project" value="TreeGrafter"/>
</dbReference>
<keyword evidence="11" id="KW-1185">Reference proteome</keyword>
<evidence type="ECO:0000256" key="1">
    <source>
        <dbReference type="ARBA" id="ARBA00004286"/>
    </source>
</evidence>
<dbReference type="FunCoup" id="A0A2R6RJ63">
    <property type="interactions" value="2215"/>
</dbReference>
<dbReference type="Gene3D" id="1.25.10.10">
    <property type="entry name" value="Leucine-rich Repeat Variant"/>
    <property type="match status" value="1"/>
</dbReference>
<evidence type="ECO:0000256" key="4">
    <source>
        <dbReference type="ARBA" id="ARBA00022618"/>
    </source>
</evidence>
<dbReference type="InParanoid" id="A0A2R6RJ63"/>
<dbReference type="STRING" id="1590841.A0A2R6RJ63"/>
<keyword evidence="4" id="KW-0132">Cell division</keyword>
<dbReference type="GO" id="GO:0000796">
    <property type="term" value="C:condensin complex"/>
    <property type="evidence" value="ECO:0007669"/>
    <property type="project" value="InterPro"/>
</dbReference>
<name>A0A2R6RJ63_ACTCC</name>
<dbReference type="GO" id="GO:0051301">
    <property type="term" value="P:cell division"/>
    <property type="evidence" value="ECO:0007669"/>
    <property type="project" value="UniProtKB-KW"/>
</dbReference>
<sequence length="1033" mass="114536">MAINTEHEEEKRMMQKIASVLDEARASNARHIRKLKDLSALRSSSPVRFFSAFSKTLTPLFNLGRRTASAERTVRFAAVFAATPDAKNASVSDSFLAAFLRFLLVAAAAANKTARFRACQIISEIIMLLPDDAEVSDEIWDEVIECMKLRVADKVPVIRTFAVRSLSRFVNDSENGDILDLLLDALPLEQNAEVRKTIILALPPSNATSVAIINCTLDVSESVRKAVYCILASKFPLQSLSIKLRTIILHRGLADRSAAVKKECLKLLKDDWLVRYCNGDPIELLKYLDVETYESVGESVMEALLKSGVAKVQDSHSIRQYILCSSDTIEGNCTSSIQLMEAEVALYWRTVCRHLQTEAQAKCSDAAATMGTEAAVYASEATDSNDLLERILPATVSEYIDLVKAHLLAGPNYRFASRQLLLLGAMLDFSDVTNRKIGSSFVQELLQRPLEHEVDENGHKVVIGDGINVGGERDWADAVSQLARRVHAASGEFEEVVLGVLQELVRPCRERTADFMQWMHCLAVTGLLLENTKSFRWMQGKSIEPDELLHSLLLPGAKHVHFDVQRVATRCLGLFGLLQRKPGDELVKQLRISLVKGPSQISTMASKALFDLALWHGPQEVNKAMGQSLSSQLRDPATVPCPIEVSHASGDMDFELLDLLFTGFEKSDWGISADADENEAVQAVLGEGFAKILLLSENCPIIPASSHPLLLAKIIELYFSDDTKELQRLRQCLSVFFEHYPSLSITHKRCLSKAFILVMRSIWPGINGNAGGSPLMISNMRKRAVQASRFMLQMMQAPLYAKETETTDENGSKDFPEAVNGSVHPLHDFENGEEGLAIRIVAEVANFHDKKKAAEKSYAAALCRILVLLHFRVSEQKAIKLMRRLLNRVADSIPAEKELVKELKRMAERLKAVDEHPDQDLSLDEANDILGRLELDLNVDLNGSTEILPTPAPRSSRPNRPKRRARHEESSSDDEISPTSVVPINPGVMSTRSQRASKTTALSKMTANRAVNISDDIDEEDKSSEVTSEEDSC</sequence>
<dbReference type="Pfam" id="PF12719">
    <property type="entry name" value="Cnd3"/>
    <property type="match status" value="1"/>
</dbReference>
<dbReference type="OMA" id="FRATQIT"/>
<evidence type="ECO:0000313" key="11">
    <source>
        <dbReference type="Proteomes" id="UP000241394"/>
    </source>
</evidence>
<dbReference type="GO" id="GO:0007076">
    <property type="term" value="P:mitotic chromosome condensation"/>
    <property type="evidence" value="ECO:0007669"/>
    <property type="project" value="InterPro"/>
</dbReference>
<comment type="similarity">
    <text evidence="2">Belongs to the CND3 (condensin subunit 3) family.</text>
</comment>
<dbReference type="SUPFAM" id="SSF48371">
    <property type="entry name" value="ARM repeat"/>
    <property type="match status" value="1"/>
</dbReference>
<dbReference type="InterPro" id="IPR025977">
    <property type="entry name" value="Cnd3_C"/>
</dbReference>
<dbReference type="InterPro" id="IPR016024">
    <property type="entry name" value="ARM-type_fold"/>
</dbReference>
<dbReference type="AlphaFoldDB" id="A0A2R6RJ63"/>
<dbReference type="PANTHER" id="PTHR14418">
    <property type="entry name" value="CONDENSIN COMPLEX SUBUNIT 3-RELATED"/>
    <property type="match status" value="1"/>
</dbReference>
<feature type="domain" description="Nuclear condensin complex subunit 3 C-terminal" evidence="9">
    <location>
        <begin position="520"/>
        <end position="871"/>
    </location>
</feature>
<dbReference type="InterPro" id="IPR027165">
    <property type="entry name" value="CND3"/>
</dbReference>
<evidence type="ECO:0000256" key="7">
    <source>
        <dbReference type="ARBA" id="ARBA00023306"/>
    </source>
</evidence>